<keyword evidence="2" id="KW-0813">Transport</keyword>
<dbReference type="PANTHER" id="PTHR48017">
    <property type="entry name" value="OS05G0424000 PROTEIN-RELATED"/>
    <property type="match status" value="1"/>
</dbReference>
<evidence type="ECO:0000313" key="10">
    <source>
        <dbReference type="Proteomes" id="UP000604825"/>
    </source>
</evidence>
<feature type="transmembrane region" description="Helical" evidence="7">
    <location>
        <begin position="143"/>
        <end position="161"/>
    </location>
</feature>
<keyword evidence="6 7" id="KW-0472">Membrane</keyword>
<comment type="caution">
    <text evidence="9">The sequence shown here is derived from an EMBL/GenBank/DDBJ whole genome shotgun (WGS) entry which is preliminary data.</text>
</comment>
<sequence>MKAIRRAGYFHTHGHADPCKSSSTPYMILFGVVQILFSQIPDFDQIWWLSIVAAVMSFTCSSIGLSLGIAQTISNGRFMGSLTGISIGAGVTSTQKIWHTLQAFGDIAFAYSFCNILIEIQDTIKAPPPSESKVMQKATRLGVATRTIFYMLCGCMGYAALGDNAPDNLLTGFGFFEPFWLIDIANIAIVMHLVGDYQVF</sequence>
<feature type="transmembrane region" description="Helical" evidence="7">
    <location>
        <begin position="21"/>
        <end position="40"/>
    </location>
</feature>
<evidence type="ECO:0000256" key="5">
    <source>
        <dbReference type="ARBA" id="ARBA00022989"/>
    </source>
</evidence>
<feature type="transmembrane region" description="Helical" evidence="7">
    <location>
        <begin position="46"/>
        <end position="70"/>
    </location>
</feature>
<dbReference type="OrthoDB" id="40134at2759"/>
<evidence type="ECO:0000259" key="8">
    <source>
        <dbReference type="Pfam" id="PF01490"/>
    </source>
</evidence>
<evidence type="ECO:0000256" key="2">
    <source>
        <dbReference type="ARBA" id="ARBA00022448"/>
    </source>
</evidence>
<comment type="subcellular location">
    <subcellularLocation>
        <location evidence="1">Membrane</location>
    </subcellularLocation>
</comment>
<keyword evidence="10" id="KW-1185">Reference proteome</keyword>
<feature type="domain" description="Amino acid transporter transmembrane" evidence="8">
    <location>
        <begin position="12"/>
        <end position="200"/>
    </location>
</feature>
<dbReference type="GO" id="GO:0006865">
    <property type="term" value="P:amino acid transport"/>
    <property type="evidence" value="ECO:0007669"/>
    <property type="project" value="UniProtKB-KW"/>
</dbReference>
<reference evidence="9" key="1">
    <citation type="submission" date="2020-10" db="EMBL/GenBank/DDBJ databases">
        <authorList>
            <person name="Han B."/>
            <person name="Lu T."/>
            <person name="Zhao Q."/>
            <person name="Huang X."/>
            <person name="Zhao Y."/>
        </authorList>
    </citation>
    <scope>NUCLEOTIDE SEQUENCE</scope>
</reference>
<dbReference type="AlphaFoldDB" id="A0A811RDW5"/>
<evidence type="ECO:0000256" key="3">
    <source>
        <dbReference type="ARBA" id="ARBA00022692"/>
    </source>
</evidence>
<keyword evidence="4" id="KW-0029">Amino-acid transport</keyword>
<dbReference type="Proteomes" id="UP000604825">
    <property type="component" value="Unassembled WGS sequence"/>
</dbReference>
<evidence type="ECO:0000256" key="6">
    <source>
        <dbReference type="ARBA" id="ARBA00023136"/>
    </source>
</evidence>
<evidence type="ECO:0000313" key="9">
    <source>
        <dbReference type="EMBL" id="CAD6268184.1"/>
    </source>
</evidence>
<dbReference type="Pfam" id="PF01490">
    <property type="entry name" value="Aa_trans"/>
    <property type="match status" value="1"/>
</dbReference>
<keyword evidence="3 7" id="KW-0812">Transmembrane</keyword>
<keyword evidence="5 7" id="KW-1133">Transmembrane helix</keyword>
<dbReference type="EMBL" id="CAJGYO010000014">
    <property type="protein sequence ID" value="CAD6268184.1"/>
    <property type="molecule type" value="Genomic_DNA"/>
</dbReference>
<dbReference type="GO" id="GO:0016020">
    <property type="term" value="C:membrane"/>
    <property type="evidence" value="ECO:0007669"/>
    <property type="project" value="UniProtKB-SubCell"/>
</dbReference>
<proteinExistence type="predicted"/>
<feature type="transmembrane region" description="Helical" evidence="7">
    <location>
        <begin position="173"/>
        <end position="194"/>
    </location>
</feature>
<dbReference type="InterPro" id="IPR013057">
    <property type="entry name" value="AA_transpt_TM"/>
</dbReference>
<protein>
    <recommendedName>
        <fullName evidence="8">Amino acid transporter transmembrane domain-containing protein</fullName>
    </recommendedName>
</protein>
<name>A0A811RDW5_9POAL</name>
<evidence type="ECO:0000256" key="1">
    <source>
        <dbReference type="ARBA" id="ARBA00004370"/>
    </source>
</evidence>
<gene>
    <name evidence="9" type="ORF">NCGR_LOCUS51489</name>
</gene>
<evidence type="ECO:0000256" key="7">
    <source>
        <dbReference type="SAM" id="Phobius"/>
    </source>
</evidence>
<evidence type="ECO:0000256" key="4">
    <source>
        <dbReference type="ARBA" id="ARBA00022970"/>
    </source>
</evidence>
<accession>A0A811RDW5</accession>
<organism evidence="9 10">
    <name type="scientific">Miscanthus lutarioriparius</name>
    <dbReference type="NCBI Taxonomy" id="422564"/>
    <lineage>
        <taxon>Eukaryota</taxon>
        <taxon>Viridiplantae</taxon>
        <taxon>Streptophyta</taxon>
        <taxon>Embryophyta</taxon>
        <taxon>Tracheophyta</taxon>
        <taxon>Spermatophyta</taxon>
        <taxon>Magnoliopsida</taxon>
        <taxon>Liliopsida</taxon>
        <taxon>Poales</taxon>
        <taxon>Poaceae</taxon>
        <taxon>PACMAD clade</taxon>
        <taxon>Panicoideae</taxon>
        <taxon>Andropogonodae</taxon>
        <taxon>Andropogoneae</taxon>
        <taxon>Saccharinae</taxon>
        <taxon>Miscanthus</taxon>
    </lineage>
</organism>